<feature type="region of interest" description="Disordered" evidence="1">
    <location>
        <begin position="1"/>
        <end position="82"/>
    </location>
</feature>
<sequence>MDQPKSKFPTMGNSAATTAKNGSAEGTSGKLVKKGNTASGDPAAQKKGVRSNVKHKSGAAYGIKTSMPSWKDPQIGPTQGNGRLFTAALNRTKPNFDAGIVDHD</sequence>
<protein>
    <submittedName>
        <fullName evidence="3">Uncharacterized protein</fullName>
    </submittedName>
</protein>
<organism evidence="3">
    <name type="scientific">uncultured Caudovirales phage</name>
    <dbReference type="NCBI Taxonomy" id="2100421"/>
    <lineage>
        <taxon>Viruses</taxon>
        <taxon>Duplodnaviria</taxon>
        <taxon>Heunggongvirae</taxon>
        <taxon>Uroviricota</taxon>
        <taxon>Caudoviricetes</taxon>
        <taxon>Peduoviridae</taxon>
        <taxon>Maltschvirus</taxon>
        <taxon>Maltschvirus maltsch</taxon>
    </lineage>
</organism>
<accession>A0A6J7WX13</accession>
<gene>
    <name evidence="2" type="ORF">UFOVP113_113</name>
    <name evidence="3" type="ORF">UFOVP225_100</name>
</gene>
<reference evidence="3" key="1">
    <citation type="submission" date="2020-05" db="EMBL/GenBank/DDBJ databases">
        <authorList>
            <person name="Chiriac C."/>
            <person name="Salcher M."/>
            <person name="Ghai R."/>
            <person name="Kavagutti S V."/>
        </authorList>
    </citation>
    <scope>NUCLEOTIDE SEQUENCE</scope>
</reference>
<proteinExistence type="predicted"/>
<dbReference type="EMBL" id="LR796231">
    <property type="protein sequence ID" value="CAB4128898.1"/>
    <property type="molecule type" value="Genomic_DNA"/>
</dbReference>
<name>A0A6J7WX13_9CAUD</name>
<feature type="compositionally biased region" description="Polar residues" evidence="1">
    <location>
        <begin position="11"/>
        <end position="26"/>
    </location>
</feature>
<dbReference type="EMBL" id="LR798275">
    <property type="protein sequence ID" value="CAB5219633.1"/>
    <property type="molecule type" value="Genomic_DNA"/>
</dbReference>
<evidence type="ECO:0000313" key="2">
    <source>
        <dbReference type="EMBL" id="CAB4128898.1"/>
    </source>
</evidence>
<feature type="compositionally biased region" description="Basic residues" evidence="1">
    <location>
        <begin position="47"/>
        <end position="57"/>
    </location>
</feature>
<evidence type="ECO:0000256" key="1">
    <source>
        <dbReference type="SAM" id="MobiDB-lite"/>
    </source>
</evidence>
<evidence type="ECO:0000313" key="3">
    <source>
        <dbReference type="EMBL" id="CAB5219633.1"/>
    </source>
</evidence>